<keyword evidence="9" id="KW-1185">Reference proteome</keyword>
<evidence type="ECO:0000313" key="9">
    <source>
        <dbReference type="Proteomes" id="UP000628854"/>
    </source>
</evidence>
<evidence type="ECO:0000256" key="5">
    <source>
        <dbReference type="ARBA" id="ARBA00023139"/>
    </source>
</evidence>
<sequence length="48" mass="4740">MKKNIFLVAGLSLMAMLAAACNTVEGVGEDVEATGGAIDEAAEDAGAN</sequence>
<evidence type="ECO:0000313" key="8">
    <source>
        <dbReference type="EMBL" id="GGB62155.1"/>
    </source>
</evidence>
<feature type="chain" id="PRO_5047359433" description="Entericidin A/B family lipoprotein" evidence="7">
    <location>
        <begin position="21"/>
        <end position="48"/>
    </location>
</feature>
<accession>A0ABQ1JBG9</accession>
<comment type="caution">
    <text evidence="8">The sequence shown here is derived from an EMBL/GenBank/DDBJ whole genome shotgun (WGS) entry which is preliminary data.</text>
</comment>
<keyword evidence="5" id="KW-0564">Palmitate</keyword>
<evidence type="ECO:0008006" key="10">
    <source>
        <dbReference type="Google" id="ProtNLM"/>
    </source>
</evidence>
<dbReference type="PROSITE" id="PS51257">
    <property type="entry name" value="PROKAR_LIPOPROTEIN"/>
    <property type="match status" value="1"/>
</dbReference>
<evidence type="ECO:0000256" key="2">
    <source>
        <dbReference type="ARBA" id="ARBA00022475"/>
    </source>
</evidence>
<organism evidence="8 9">
    <name type="scientific">Henriciella pelagia</name>
    <dbReference type="NCBI Taxonomy" id="1977912"/>
    <lineage>
        <taxon>Bacteria</taxon>
        <taxon>Pseudomonadati</taxon>
        <taxon>Pseudomonadota</taxon>
        <taxon>Alphaproteobacteria</taxon>
        <taxon>Hyphomonadales</taxon>
        <taxon>Hyphomonadaceae</taxon>
        <taxon>Henriciella</taxon>
    </lineage>
</organism>
<name>A0ABQ1JBG9_9PROT</name>
<dbReference type="InterPro" id="IPR012556">
    <property type="entry name" value="Entericidin"/>
</dbReference>
<proteinExistence type="inferred from homology"/>
<gene>
    <name evidence="8" type="ORF">GCM10011503_08510</name>
</gene>
<evidence type="ECO:0000256" key="4">
    <source>
        <dbReference type="ARBA" id="ARBA00023136"/>
    </source>
</evidence>
<keyword evidence="3 7" id="KW-0732">Signal</keyword>
<protein>
    <recommendedName>
        <fullName evidence="10">Entericidin A/B family lipoprotein</fullName>
    </recommendedName>
</protein>
<keyword evidence="4" id="KW-0472">Membrane</keyword>
<evidence type="ECO:0000256" key="1">
    <source>
        <dbReference type="ARBA" id="ARBA00010296"/>
    </source>
</evidence>
<keyword evidence="2" id="KW-1003">Cell membrane</keyword>
<dbReference type="Pfam" id="PF08085">
    <property type="entry name" value="Entericidin"/>
    <property type="match status" value="1"/>
</dbReference>
<reference evidence="9" key="1">
    <citation type="journal article" date="2019" name="Int. J. Syst. Evol. Microbiol.">
        <title>The Global Catalogue of Microorganisms (GCM) 10K type strain sequencing project: providing services to taxonomists for standard genome sequencing and annotation.</title>
        <authorList>
            <consortium name="The Broad Institute Genomics Platform"/>
            <consortium name="The Broad Institute Genome Sequencing Center for Infectious Disease"/>
            <person name="Wu L."/>
            <person name="Ma J."/>
        </authorList>
    </citation>
    <scope>NUCLEOTIDE SEQUENCE [LARGE SCALE GENOMIC DNA]</scope>
    <source>
        <strain evidence="9">CGMCC 1.15928</strain>
    </source>
</reference>
<feature type="signal peptide" evidence="7">
    <location>
        <begin position="1"/>
        <end position="20"/>
    </location>
</feature>
<evidence type="ECO:0000256" key="7">
    <source>
        <dbReference type="SAM" id="SignalP"/>
    </source>
</evidence>
<dbReference type="Proteomes" id="UP000628854">
    <property type="component" value="Unassembled WGS sequence"/>
</dbReference>
<dbReference type="RefSeq" id="WP_084394272.1">
    <property type="nucleotide sequence ID" value="NZ_BMKF01000001.1"/>
</dbReference>
<evidence type="ECO:0000256" key="6">
    <source>
        <dbReference type="ARBA" id="ARBA00023288"/>
    </source>
</evidence>
<dbReference type="EMBL" id="BMKF01000001">
    <property type="protein sequence ID" value="GGB62155.1"/>
    <property type="molecule type" value="Genomic_DNA"/>
</dbReference>
<keyword evidence="6" id="KW-0449">Lipoprotein</keyword>
<evidence type="ECO:0000256" key="3">
    <source>
        <dbReference type="ARBA" id="ARBA00022729"/>
    </source>
</evidence>
<comment type="similarity">
    <text evidence="1">Belongs to the EcnA/EcnB lipoprotein family.</text>
</comment>